<evidence type="ECO:0000256" key="1">
    <source>
        <dbReference type="SAM" id="MobiDB-lite"/>
    </source>
</evidence>
<evidence type="ECO:0000313" key="3">
    <source>
        <dbReference type="Proteomes" id="UP000237000"/>
    </source>
</evidence>
<reference evidence="3" key="1">
    <citation type="submission" date="2016-06" db="EMBL/GenBank/DDBJ databases">
        <title>Parallel loss of symbiosis genes in relatives of nitrogen-fixing non-legume Parasponia.</title>
        <authorList>
            <person name="Van Velzen R."/>
            <person name="Holmer R."/>
            <person name="Bu F."/>
            <person name="Rutten L."/>
            <person name="Van Zeijl A."/>
            <person name="Liu W."/>
            <person name="Santuari L."/>
            <person name="Cao Q."/>
            <person name="Sharma T."/>
            <person name="Shen D."/>
            <person name="Roswanjaya Y."/>
            <person name="Wardhani T."/>
            <person name="Kalhor M.S."/>
            <person name="Jansen J."/>
            <person name="Van den Hoogen J."/>
            <person name="Gungor B."/>
            <person name="Hartog M."/>
            <person name="Hontelez J."/>
            <person name="Verver J."/>
            <person name="Yang W.-C."/>
            <person name="Schijlen E."/>
            <person name="Repin R."/>
            <person name="Schilthuizen M."/>
            <person name="Schranz E."/>
            <person name="Heidstra R."/>
            <person name="Miyata K."/>
            <person name="Fedorova E."/>
            <person name="Kohlen W."/>
            <person name="Bisseling T."/>
            <person name="Smit S."/>
            <person name="Geurts R."/>
        </authorList>
    </citation>
    <scope>NUCLEOTIDE SEQUENCE [LARGE SCALE GENOMIC DNA]</scope>
    <source>
        <strain evidence="3">cv. RG33-2</strain>
    </source>
</reference>
<dbReference type="AlphaFoldDB" id="A0A2P5EHV1"/>
<feature type="compositionally biased region" description="Gly residues" evidence="1">
    <location>
        <begin position="164"/>
        <end position="178"/>
    </location>
</feature>
<dbReference type="EMBL" id="JXTC01000152">
    <property type="protein sequence ID" value="PON85118.1"/>
    <property type="molecule type" value="Genomic_DNA"/>
</dbReference>
<dbReference type="PANTHER" id="PTHR37725:SF1">
    <property type="match status" value="1"/>
</dbReference>
<dbReference type="FunCoup" id="A0A2P5EHV1">
    <property type="interactions" value="1"/>
</dbReference>
<dbReference type="InParanoid" id="A0A2P5EHV1"/>
<keyword evidence="3" id="KW-1185">Reference proteome</keyword>
<feature type="region of interest" description="Disordered" evidence="1">
    <location>
        <begin position="163"/>
        <end position="187"/>
    </location>
</feature>
<organism evidence="2 3">
    <name type="scientific">Trema orientale</name>
    <name type="common">Charcoal tree</name>
    <name type="synonym">Celtis orientalis</name>
    <dbReference type="NCBI Taxonomy" id="63057"/>
    <lineage>
        <taxon>Eukaryota</taxon>
        <taxon>Viridiplantae</taxon>
        <taxon>Streptophyta</taxon>
        <taxon>Embryophyta</taxon>
        <taxon>Tracheophyta</taxon>
        <taxon>Spermatophyta</taxon>
        <taxon>Magnoliopsida</taxon>
        <taxon>eudicotyledons</taxon>
        <taxon>Gunneridae</taxon>
        <taxon>Pentapetalae</taxon>
        <taxon>rosids</taxon>
        <taxon>fabids</taxon>
        <taxon>Rosales</taxon>
        <taxon>Cannabaceae</taxon>
        <taxon>Trema</taxon>
    </lineage>
</organism>
<sequence length="187" mass="20794">MEKPEGYQEVASEDHQGASYAGSSSNWFSDAKDDMSLLESGLLGNYYGSYDQTLGEDYNYYYSFESKLGNLSDPRLLAVVEYFRELYFRRRELFRKIFPQLQDHFLEVLKKSGTKLWRVKSGSNQTRFATMQRSLSLGSPRSPGIRGVEPPLRNEWIKVKTINTGGGVGGSSGGGQGGSETKSGGSK</sequence>
<dbReference type="Proteomes" id="UP000237000">
    <property type="component" value="Unassembled WGS sequence"/>
</dbReference>
<dbReference type="OrthoDB" id="1623146at2759"/>
<protein>
    <submittedName>
        <fullName evidence="2">Uncharacterized protein</fullName>
    </submittedName>
</protein>
<name>A0A2P5EHV1_TREOI</name>
<comment type="caution">
    <text evidence="2">The sequence shown here is derived from an EMBL/GenBank/DDBJ whole genome shotgun (WGS) entry which is preliminary data.</text>
</comment>
<dbReference type="STRING" id="63057.A0A2P5EHV1"/>
<gene>
    <name evidence="2" type="ORF">TorRG33x02_190920</name>
</gene>
<feature type="region of interest" description="Disordered" evidence="1">
    <location>
        <begin position="1"/>
        <end position="22"/>
    </location>
</feature>
<feature type="compositionally biased region" description="Basic and acidic residues" evidence="1">
    <location>
        <begin position="1"/>
        <end position="16"/>
    </location>
</feature>
<accession>A0A2P5EHV1</accession>
<proteinExistence type="predicted"/>
<evidence type="ECO:0000313" key="2">
    <source>
        <dbReference type="EMBL" id="PON85118.1"/>
    </source>
</evidence>
<dbReference type="PANTHER" id="PTHR37725">
    <property type="match status" value="1"/>
</dbReference>